<accession>A0A644TU23</accession>
<dbReference type="PANTHER" id="PTHR42720:SF1">
    <property type="entry name" value="GLYCEROL 3-PHOSPHATE OXIDASE"/>
    <property type="match status" value="1"/>
</dbReference>
<dbReference type="InterPro" id="IPR007419">
    <property type="entry name" value="BFD-like_2Fe2S-bd_dom"/>
</dbReference>
<comment type="caution">
    <text evidence="3">The sequence shown here is derived from an EMBL/GenBank/DDBJ whole genome shotgun (WGS) entry which is preliminary data.</text>
</comment>
<dbReference type="GO" id="GO:0003973">
    <property type="term" value="F:(S)-2-hydroxy-acid oxidase activity"/>
    <property type="evidence" value="ECO:0007669"/>
    <property type="project" value="UniProtKB-EC"/>
</dbReference>
<dbReference type="EC" id="1.1.3.15" evidence="3"/>
<dbReference type="CDD" id="cd19946">
    <property type="entry name" value="GlpA-like_Fer2_BFD-like"/>
    <property type="match status" value="1"/>
</dbReference>
<dbReference type="Gene3D" id="3.50.50.60">
    <property type="entry name" value="FAD/NAD(P)-binding domain"/>
    <property type="match status" value="1"/>
</dbReference>
<dbReference type="SUPFAM" id="SSF54373">
    <property type="entry name" value="FAD-linked reductases, C-terminal domain"/>
    <property type="match status" value="1"/>
</dbReference>
<organism evidence="3">
    <name type="scientific">bioreactor metagenome</name>
    <dbReference type="NCBI Taxonomy" id="1076179"/>
    <lineage>
        <taxon>unclassified sequences</taxon>
        <taxon>metagenomes</taxon>
        <taxon>ecological metagenomes</taxon>
    </lineage>
</organism>
<feature type="domain" description="BFD-like [2Fe-2S]-binding" evidence="2">
    <location>
        <begin position="474"/>
        <end position="524"/>
    </location>
</feature>
<dbReference type="Pfam" id="PF01266">
    <property type="entry name" value="DAO"/>
    <property type="match status" value="1"/>
</dbReference>
<evidence type="ECO:0000259" key="1">
    <source>
        <dbReference type="Pfam" id="PF01266"/>
    </source>
</evidence>
<dbReference type="AlphaFoldDB" id="A0A644TU23"/>
<dbReference type="InterPro" id="IPR052745">
    <property type="entry name" value="G3P_Oxidase/Oxidoreductase"/>
</dbReference>
<dbReference type="EMBL" id="VSSQ01000053">
    <property type="protein sequence ID" value="MPL70463.1"/>
    <property type="molecule type" value="Genomic_DNA"/>
</dbReference>
<dbReference type="Pfam" id="PF04324">
    <property type="entry name" value="Fer2_BFD"/>
    <property type="match status" value="1"/>
</dbReference>
<dbReference type="InterPro" id="IPR006076">
    <property type="entry name" value="FAD-dep_OxRdtase"/>
</dbReference>
<feature type="domain" description="FAD dependent oxidoreductase" evidence="1">
    <location>
        <begin position="79"/>
        <end position="429"/>
    </location>
</feature>
<evidence type="ECO:0000259" key="2">
    <source>
        <dbReference type="Pfam" id="PF04324"/>
    </source>
</evidence>
<proteinExistence type="predicted"/>
<dbReference type="SUPFAM" id="SSF51905">
    <property type="entry name" value="FAD/NAD(P)-binding domain"/>
    <property type="match status" value="1"/>
</dbReference>
<dbReference type="Gene3D" id="3.30.9.10">
    <property type="entry name" value="D-Amino Acid Oxidase, subunit A, domain 2"/>
    <property type="match status" value="1"/>
</dbReference>
<evidence type="ECO:0000313" key="3">
    <source>
        <dbReference type="EMBL" id="MPL70463.1"/>
    </source>
</evidence>
<dbReference type="Gene3D" id="1.10.10.1100">
    <property type="entry name" value="BFD-like [2Fe-2S]-binding domain"/>
    <property type="match status" value="1"/>
</dbReference>
<keyword evidence="3" id="KW-0560">Oxidoreductase</keyword>
<gene>
    <name evidence="3" type="primary">lhgO_3</name>
    <name evidence="3" type="ORF">SDC9_16219</name>
</gene>
<reference evidence="3" key="1">
    <citation type="submission" date="2019-08" db="EMBL/GenBank/DDBJ databases">
        <authorList>
            <person name="Kucharzyk K."/>
            <person name="Murdoch R.W."/>
            <person name="Higgins S."/>
            <person name="Loffler F."/>
        </authorList>
    </citation>
    <scope>NUCLEOTIDE SEQUENCE</scope>
</reference>
<name>A0A644TU23_9ZZZZ</name>
<protein>
    <submittedName>
        <fullName evidence="3">L-2-hydroxyglutarate oxidase LhgO</fullName>
        <ecNumber evidence="3">1.1.3.15</ecNumber>
    </submittedName>
</protein>
<dbReference type="PANTHER" id="PTHR42720">
    <property type="entry name" value="GLYCEROL-3-PHOSPHATE DEHYDROGENASE"/>
    <property type="match status" value="1"/>
</dbReference>
<sequence>MKFEASGAAYSLKPAAGTTDWAGRLGRPARPVEACEKPGSVYILKKPAAGDNIQDVAATTRKAARTTERYMTNRAEVYDVAIIGAGVCGANIARKLSQYELKVALLEKEIDVSLGTSKANSGIVHGGFHDNKKYLKARLELKGALMFERLHEELDFPFERCGIVVVALHEDELRTIEQLYLQGVENGVIGIEMCSRERMLELEPKLSPDTMGGLYAPSGGIVEPYRFVFSLVESARKNGVDLITEFAAALARRKDDEWILTALDGREIRTRYVVNSAGLFADTLSKAFGAEDFTIKPRKGEYYLLDKMTRAKPNRVVFPVPTAVSKGMLIIPTVEGTVLIGPTASAVEDKEDFSTTRQELEKILQSARIMIPSISETDVITSFAGLRPTCGEDFIVELSAKVPHLVQVAAIQSPGLTASPAIGEYVKDLLKKDGLRLVEKPDWDPYVDKVRRARDLSPWELDEMVAKDPAYGDIVCRCERVSEAEIVQAIRAGHSTLDGIKYVTRAQMGRCQGGFCAYKIIKILMRETGMSYEEVTKRGGGSYVLRGEL</sequence>
<dbReference type="InterPro" id="IPR036188">
    <property type="entry name" value="FAD/NAD-bd_sf"/>
</dbReference>
<dbReference type="InterPro" id="IPR041854">
    <property type="entry name" value="BFD-like_2Fe2S-bd_dom_sf"/>
</dbReference>